<organism evidence="5 6">
    <name type="scientific">Effusibacillus consociatus</name>
    <dbReference type="NCBI Taxonomy" id="1117041"/>
    <lineage>
        <taxon>Bacteria</taxon>
        <taxon>Bacillati</taxon>
        <taxon>Bacillota</taxon>
        <taxon>Bacilli</taxon>
        <taxon>Bacillales</taxon>
        <taxon>Alicyclobacillaceae</taxon>
        <taxon>Effusibacillus</taxon>
    </lineage>
</organism>
<dbReference type="InterPro" id="IPR051010">
    <property type="entry name" value="BCAA_transport"/>
</dbReference>
<reference evidence="6" key="1">
    <citation type="journal article" date="2019" name="Int. J. Syst. Evol. Microbiol.">
        <title>The Global Catalogue of Microorganisms (GCM) 10K type strain sequencing project: providing services to taxonomists for standard genome sequencing and annotation.</title>
        <authorList>
            <consortium name="The Broad Institute Genomics Platform"/>
            <consortium name="The Broad Institute Genome Sequencing Center for Infectious Disease"/>
            <person name="Wu L."/>
            <person name="Ma J."/>
        </authorList>
    </citation>
    <scope>NUCLEOTIDE SEQUENCE [LARGE SCALE GENOMIC DNA]</scope>
    <source>
        <strain evidence="6">WYCCWR 12678</strain>
    </source>
</reference>
<evidence type="ECO:0000313" key="6">
    <source>
        <dbReference type="Proteomes" id="UP001596002"/>
    </source>
</evidence>
<dbReference type="Gene3D" id="3.40.50.2300">
    <property type="match status" value="2"/>
</dbReference>
<evidence type="ECO:0000259" key="4">
    <source>
        <dbReference type="Pfam" id="PF13458"/>
    </source>
</evidence>
<dbReference type="InterPro" id="IPR028082">
    <property type="entry name" value="Peripla_BP_I"/>
</dbReference>
<gene>
    <name evidence="5" type="ORF">ACFO8Q_23665</name>
</gene>
<keyword evidence="2 3" id="KW-0732">Signal</keyword>
<accession>A0ABV9Q8W7</accession>
<sequence>MKFKKRAVFSLLSTALATGLIAGCSSGTSSSAQTLKVGVAFPVSGNLAKIGQASTNGVEIAKDLVNEQPNAKKIELVKADTPDATAAVNEVNRLITQEKVKTIVGMYASPLVMAASEVTERNKVVLWEVAATDPRVTGRGYKYIFRPNPSASGYGPTTIEYLSKVVAPKLGMEPSKMKVAILHEDGDFGTGVTKATKEAAQKAGIPIVGEIKYNAKTTNDMTSIILKLKELNPDVLDVVQYDTDAQLFWKQAKQLGLNVKVVIGNGAGQSSDNFGHTFGKDADGVLDTSSAMLLNKQALTPEAQKLDSEFFKRYKEKFGKEPDLIAKLAFSSSYVLFNDVLQKTGTTDPEKVRKQALSLDLPVGATPVGWGIKFGEDGQNTRAQMAVMQWQNGKLNVVYPENFAVEKPIHIPLPAWSERK</sequence>
<dbReference type="InterPro" id="IPR028081">
    <property type="entry name" value="Leu-bd"/>
</dbReference>
<protein>
    <submittedName>
        <fullName evidence="5">ABC transporter substrate-binding protein</fullName>
    </submittedName>
</protein>
<dbReference type="SUPFAM" id="SSF53822">
    <property type="entry name" value="Periplasmic binding protein-like I"/>
    <property type="match status" value="1"/>
</dbReference>
<dbReference type="Proteomes" id="UP001596002">
    <property type="component" value="Unassembled WGS sequence"/>
</dbReference>
<dbReference type="PROSITE" id="PS51257">
    <property type="entry name" value="PROKAR_LIPOPROTEIN"/>
    <property type="match status" value="1"/>
</dbReference>
<proteinExistence type="inferred from homology"/>
<feature type="chain" id="PRO_5046713563" evidence="3">
    <location>
        <begin position="23"/>
        <end position="420"/>
    </location>
</feature>
<evidence type="ECO:0000256" key="1">
    <source>
        <dbReference type="ARBA" id="ARBA00010062"/>
    </source>
</evidence>
<dbReference type="CDD" id="cd06340">
    <property type="entry name" value="PBP1_ABC_ligand_binding-like"/>
    <property type="match status" value="1"/>
</dbReference>
<dbReference type="Pfam" id="PF13458">
    <property type="entry name" value="Peripla_BP_6"/>
    <property type="match status" value="1"/>
</dbReference>
<evidence type="ECO:0000256" key="3">
    <source>
        <dbReference type="SAM" id="SignalP"/>
    </source>
</evidence>
<dbReference type="PANTHER" id="PTHR30483">
    <property type="entry name" value="LEUCINE-SPECIFIC-BINDING PROTEIN"/>
    <property type="match status" value="1"/>
</dbReference>
<feature type="signal peptide" evidence="3">
    <location>
        <begin position="1"/>
        <end position="22"/>
    </location>
</feature>
<name>A0ABV9Q8W7_9BACL</name>
<feature type="domain" description="Leucine-binding protein" evidence="4">
    <location>
        <begin position="34"/>
        <end position="393"/>
    </location>
</feature>
<dbReference type="RefSeq" id="WP_380029736.1">
    <property type="nucleotide sequence ID" value="NZ_JBHSHC010000158.1"/>
</dbReference>
<dbReference type="EMBL" id="JBHSHC010000158">
    <property type="protein sequence ID" value="MFC4770279.1"/>
    <property type="molecule type" value="Genomic_DNA"/>
</dbReference>
<evidence type="ECO:0000313" key="5">
    <source>
        <dbReference type="EMBL" id="MFC4770279.1"/>
    </source>
</evidence>
<comment type="caution">
    <text evidence="5">The sequence shown here is derived from an EMBL/GenBank/DDBJ whole genome shotgun (WGS) entry which is preliminary data.</text>
</comment>
<keyword evidence="6" id="KW-1185">Reference proteome</keyword>
<comment type="similarity">
    <text evidence="1">Belongs to the leucine-binding protein family.</text>
</comment>
<evidence type="ECO:0000256" key="2">
    <source>
        <dbReference type="ARBA" id="ARBA00022729"/>
    </source>
</evidence>